<evidence type="ECO:0000313" key="3">
    <source>
        <dbReference type="EMBL" id="CAL1705568.1"/>
    </source>
</evidence>
<sequence length="1213" mass="137605">MELNITAIDRAASQWDVKRAIGSFLHNDDFFNPTDPNARLINFKVTLHEGPGGIHHNGSGTLILPSARIGDKFMRELYRYKKSIEVNGRRLGFQKTGNTVNYQLSQTLDKAPYLPPELEEKREDILRKLSTSLHVDKVQFGVFYRRREDGPDSSRRFSNEYELSHRHKGAGLLWFEYEHKLIRVQLGDPMLEEEAYNIALSFANIKKIALGHDSFGIPFLCFDLFVPPILQREHFNRSLTGDEWEDNQKFRQRIDSVNPSHAVVAPYAHQVRLVLHHENDIRDFSKLCFVAELQRPFRAQVEADAMGFFAHKQLYCVRVWLQQCKWPIAFQLEALLRNGLLNTDELLHELRGPIQALIDKDSDLAADHLRTLTEAIRTKDSSQTAMDCLTAICQKTSAPLRPRLSAGNFLCHHVTVTPTRILLEGPYPIQSNRVIRRYAEYHDNFIRIDFRDEDRLQYRWEPDVDGTSLLQNRVGGILKNGLEIGGRLFQFLAYSSSALRQHAVWFMHPFVDNGGNLIDAAIIRSRLGDFSGVIKSPSKYAARMAQAFTATDPSVKVPRQCVEEMEDLGSDPYLHTDGVGTISKELGDQIWDALCKDRDEHYRKTAVQPSAYQIRFLGYKGVVGIDERLEGIKIRLRPSMNKFKIPGDDEAEIEIAQAFERPGMTYLNRPLITILEDRGVEKSAFLKLQMDAVADIRAAGDTMELARHLFRSHSLGTSYRIPYIIQCLSELGLGMKDERPTHILQDAFFDRLILFAKNHVLRDIKHAARIPVPDSYMLVGIADEGPVYEKEGIENVFMLEEGQIFACIHKANEEPIYLQGHVVISRSPTVHPGDVQRVWAIGKPPAGQPCFFRNLKNVVVLPSVGARSLASFLGGGDLDGDLYSLIKEPSLLPTQHVPPADYESAGTRKLPHDGDSTIEDVCDFVVEYINSDVLGLLSDRHIIIADQSKYGTNDQKCLKLAQLCSQAVDYPKNGIPVNIKDSPSRLIPYKPDWKQAEENVTRETDYYESTRALGELYRSVVIKKPEPIREAPNTKLPEALSDEISQALIAIIRKHLSNHVNREGDIREISPMFHSYAQELRYMRLTHSLSDSPDSRLEEEEVVVGTILANCSQHRYRSDRTYRMRLHSVTVVRDIQRKLYQPSDIPDIGELRYGLQQAWLAWDFGMRHRQLPGGNSFALIALGVICNILEGLGEIVLKKGSASAPGAVDEVRD</sequence>
<evidence type="ECO:0000256" key="1">
    <source>
        <dbReference type="RuleBase" id="RU363098"/>
    </source>
</evidence>
<reference evidence="4" key="1">
    <citation type="submission" date="2024-04" db="EMBL/GenBank/DDBJ databases">
        <authorList>
            <person name="Shaw F."/>
            <person name="Minotto A."/>
        </authorList>
    </citation>
    <scope>NUCLEOTIDE SEQUENCE [LARGE SCALE GENOMIC DNA]</scope>
</reference>
<proteinExistence type="inferred from homology"/>
<keyword evidence="1" id="KW-0808">Transferase</keyword>
<protein>
    <recommendedName>
        <fullName evidence="1">RNA-dependent RNA polymerase</fullName>
        <ecNumber evidence="1">2.7.7.48</ecNumber>
    </recommendedName>
</protein>
<organism evidence="3 4">
    <name type="scientific">Somion occarium</name>
    <dbReference type="NCBI Taxonomy" id="3059160"/>
    <lineage>
        <taxon>Eukaryota</taxon>
        <taxon>Fungi</taxon>
        <taxon>Dikarya</taxon>
        <taxon>Basidiomycota</taxon>
        <taxon>Agaricomycotina</taxon>
        <taxon>Agaricomycetes</taxon>
        <taxon>Polyporales</taxon>
        <taxon>Cerrenaceae</taxon>
        <taxon>Somion</taxon>
    </lineage>
</organism>
<dbReference type="PANTHER" id="PTHR23079:SF55">
    <property type="entry name" value="RNA-DIRECTED RNA POLYMERASE"/>
    <property type="match status" value="1"/>
</dbReference>
<feature type="domain" description="RDRP core" evidence="2">
    <location>
        <begin position="416"/>
        <end position="1020"/>
    </location>
</feature>
<comment type="similarity">
    <text evidence="1">Belongs to the RdRP family.</text>
</comment>
<dbReference type="InterPro" id="IPR007855">
    <property type="entry name" value="RDRP"/>
</dbReference>
<dbReference type="PANTHER" id="PTHR23079">
    <property type="entry name" value="RNA-DEPENDENT RNA POLYMERASE"/>
    <property type="match status" value="1"/>
</dbReference>
<keyword evidence="4" id="KW-1185">Reference proteome</keyword>
<evidence type="ECO:0000259" key="2">
    <source>
        <dbReference type="Pfam" id="PF05183"/>
    </source>
</evidence>
<dbReference type="EMBL" id="OZ037946">
    <property type="protein sequence ID" value="CAL1705568.1"/>
    <property type="molecule type" value="Genomic_DNA"/>
</dbReference>
<keyword evidence="1" id="KW-0694">RNA-binding</keyword>
<name>A0ABP1DEV6_9APHY</name>
<comment type="catalytic activity">
    <reaction evidence="1">
        <text>RNA(n) + a ribonucleoside 5'-triphosphate = RNA(n+1) + diphosphate</text>
        <dbReference type="Rhea" id="RHEA:21248"/>
        <dbReference type="Rhea" id="RHEA-COMP:14527"/>
        <dbReference type="Rhea" id="RHEA-COMP:17342"/>
        <dbReference type="ChEBI" id="CHEBI:33019"/>
        <dbReference type="ChEBI" id="CHEBI:61557"/>
        <dbReference type="ChEBI" id="CHEBI:140395"/>
        <dbReference type="EC" id="2.7.7.48"/>
    </reaction>
</comment>
<dbReference type="InterPro" id="IPR057596">
    <property type="entry name" value="RDRP_core"/>
</dbReference>
<dbReference type="Proteomes" id="UP001497453">
    <property type="component" value="Chromosome 3"/>
</dbReference>
<dbReference type="Pfam" id="PF05183">
    <property type="entry name" value="RdRP"/>
    <property type="match status" value="1"/>
</dbReference>
<evidence type="ECO:0000313" key="4">
    <source>
        <dbReference type="Proteomes" id="UP001497453"/>
    </source>
</evidence>
<keyword evidence="1" id="KW-0548">Nucleotidyltransferase</keyword>
<keyword evidence="1" id="KW-0696">RNA-directed RNA polymerase</keyword>
<accession>A0ABP1DEV6</accession>
<dbReference type="EC" id="2.7.7.48" evidence="1"/>
<gene>
    <name evidence="3" type="ORF">GFSPODELE1_LOCUS5486</name>
</gene>